<organism evidence="1 2">
    <name type="scientific">Pseudomonas moorei</name>
    <dbReference type="NCBI Taxonomy" id="395599"/>
    <lineage>
        <taxon>Bacteria</taxon>
        <taxon>Pseudomonadati</taxon>
        <taxon>Pseudomonadota</taxon>
        <taxon>Gammaproteobacteria</taxon>
        <taxon>Pseudomonadales</taxon>
        <taxon>Pseudomonadaceae</taxon>
        <taxon>Pseudomonas</taxon>
    </lineage>
</organism>
<proteinExistence type="predicted"/>
<evidence type="ECO:0000313" key="2">
    <source>
        <dbReference type="Proteomes" id="UP000199570"/>
    </source>
</evidence>
<protein>
    <submittedName>
        <fullName evidence="1">Uncharacterized protein</fullName>
    </submittedName>
</protein>
<dbReference type="EMBL" id="FNKJ01000003">
    <property type="protein sequence ID" value="SDR01497.1"/>
    <property type="molecule type" value="Genomic_DNA"/>
</dbReference>
<dbReference type="RefSeq" id="WP_090322456.1">
    <property type="nucleotide sequence ID" value="NZ_FNKJ01000003.1"/>
</dbReference>
<accession>A0A1H1FKT0</accession>
<dbReference type="AlphaFoldDB" id="A0A1H1FKT0"/>
<name>A0A1H1FKT0_9PSED</name>
<sequence length="63" mass="6949">MSSPPVKSLIDELVDELVLEHLSPSRMPLNEALGLPRDTLVINCPIRSAVTIKNGRRVMQVAQ</sequence>
<reference evidence="2" key="1">
    <citation type="submission" date="2016-10" db="EMBL/GenBank/DDBJ databases">
        <authorList>
            <person name="Varghese N."/>
            <person name="Submissions S."/>
        </authorList>
    </citation>
    <scope>NUCLEOTIDE SEQUENCE [LARGE SCALE GENOMIC DNA]</scope>
    <source>
        <strain evidence="2">BS3775</strain>
    </source>
</reference>
<keyword evidence="2" id="KW-1185">Reference proteome</keyword>
<evidence type="ECO:0000313" key="1">
    <source>
        <dbReference type="EMBL" id="SDR01497.1"/>
    </source>
</evidence>
<dbReference type="Proteomes" id="UP000199570">
    <property type="component" value="Unassembled WGS sequence"/>
</dbReference>
<gene>
    <name evidence="1" type="ORF">SAMN04490195_2756</name>
</gene>